<gene>
    <name evidence="6" type="ORF">H6G97_18295</name>
</gene>
<keyword evidence="2 5" id="KW-0813">Transport</keyword>
<evidence type="ECO:0000256" key="3">
    <source>
        <dbReference type="ARBA" id="ARBA00022723"/>
    </source>
</evidence>
<protein>
    <submittedName>
        <fullName evidence="6">Metal ABC transporter substrate-binding protein</fullName>
    </submittedName>
</protein>
<dbReference type="Proteomes" id="UP000623440">
    <property type="component" value="Unassembled WGS sequence"/>
</dbReference>
<dbReference type="InterPro" id="IPR006129">
    <property type="entry name" value="AdhesinB"/>
</dbReference>
<dbReference type="PRINTS" id="PR00691">
    <property type="entry name" value="ADHESINB"/>
</dbReference>
<accession>A0ABR8DPQ6</accession>
<proteinExistence type="inferred from homology"/>
<keyword evidence="7" id="KW-1185">Reference proteome</keyword>
<dbReference type="InterPro" id="IPR006127">
    <property type="entry name" value="ZnuA-like"/>
</dbReference>
<dbReference type="InterPro" id="IPR050492">
    <property type="entry name" value="Bact_metal-bind_prot9"/>
</dbReference>
<dbReference type="PANTHER" id="PTHR42953">
    <property type="entry name" value="HIGH-AFFINITY ZINC UPTAKE SYSTEM PROTEIN ZNUA-RELATED"/>
    <property type="match status" value="1"/>
</dbReference>
<evidence type="ECO:0000313" key="7">
    <source>
        <dbReference type="Proteomes" id="UP000623440"/>
    </source>
</evidence>
<reference evidence="6 7" key="1">
    <citation type="journal article" date="2020" name="ISME J.">
        <title>Comparative genomics reveals insights into cyanobacterial evolution and habitat adaptation.</title>
        <authorList>
            <person name="Chen M.Y."/>
            <person name="Teng W.K."/>
            <person name="Zhao L."/>
            <person name="Hu C.X."/>
            <person name="Zhou Y.K."/>
            <person name="Han B.P."/>
            <person name="Song L.R."/>
            <person name="Shu W.S."/>
        </authorList>
    </citation>
    <scope>NUCLEOTIDE SEQUENCE [LARGE SCALE GENOMIC DNA]</scope>
    <source>
        <strain evidence="6 7">FACHB-838</strain>
    </source>
</reference>
<evidence type="ECO:0000313" key="6">
    <source>
        <dbReference type="EMBL" id="MBD2531429.1"/>
    </source>
</evidence>
<evidence type="ECO:0000256" key="4">
    <source>
        <dbReference type="ARBA" id="ARBA00022729"/>
    </source>
</evidence>
<dbReference type="CDD" id="cd01137">
    <property type="entry name" value="PsaA"/>
    <property type="match status" value="1"/>
</dbReference>
<keyword evidence="4" id="KW-0732">Signal</keyword>
<dbReference type="Pfam" id="PF01297">
    <property type="entry name" value="ZnuA"/>
    <property type="match status" value="1"/>
</dbReference>
<keyword evidence="3" id="KW-0479">Metal-binding</keyword>
<comment type="similarity">
    <text evidence="5">Belongs to the bacterial solute-binding protein 9 family.</text>
</comment>
<comment type="subcellular location">
    <subcellularLocation>
        <location evidence="1">Cell envelope</location>
    </subcellularLocation>
</comment>
<dbReference type="EMBL" id="JACJSI010000035">
    <property type="protein sequence ID" value="MBD2531429.1"/>
    <property type="molecule type" value="Genomic_DNA"/>
</dbReference>
<dbReference type="RefSeq" id="WP_190942124.1">
    <property type="nucleotide sequence ID" value="NZ_JACJSI010000035.1"/>
</dbReference>
<dbReference type="InterPro" id="IPR006128">
    <property type="entry name" value="Lipoprotein_PsaA-like"/>
</dbReference>
<dbReference type="SUPFAM" id="SSF53807">
    <property type="entry name" value="Helical backbone' metal receptor"/>
    <property type="match status" value="1"/>
</dbReference>
<evidence type="ECO:0000256" key="1">
    <source>
        <dbReference type="ARBA" id="ARBA00004196"/>
    </source>
</evidence>
<dbReference type="PRINTS" id="PR00690">
    <property type="entry name" value="ADHESNFAMILY"/>
</dbReference>
<evidence type="ECO:0000256" key="2">
    <source>
        <dbReference type="ARBA" id="ARBA00022448"/>
    </source>
</evidence>
<name>A0ABR8DPQ6_9NOSO</name>
<comment type="caution">
    <text evidence="6">The sequence shown here is derived from an EMBL/GenBank/DDBJ whole genome shotgun (WGS) entry which is preliminary data.</text>
</comment>
<dbReference type="Gene3D" id="3.40.50.1980">
    <property type="entry name" value="Nitrogenase molybdenum iron protein domain"/>
    <property type="match status" value="2"/>
</dbReference>
<sequence>MRFNINNFKMQLPQYGQKLAVASGLLLSLCLGGCGPTSNSQPQLSSNPGTATTTNLDIDKKDKKVVLTTFTVIADMAQNVAGDKAIVESITKPGTEIHGYEPTPSDLVRAQKADIILNNGLNLERWAQKLYNSVPKVPHITLTEGIKPVEIAEDTYKGKPNPHAWMSPQNALIYVENIRKALVNLDSANAETYNTNAKAYSQKIKDVDEKLRKAVSVVPVEKRYIVSCEGAFSYVTRDYNLKEAYLWAVNSEQQATPKQLEKVIDTVKKNKIPVVFCESTVNDGAQRQVAKESGAKFGGVFYVDSLSPADGPAPTYLKLLEGNINTLTQGLGEK</sequence>
<organism evidence="6 7">
    <name type="scientific">Nostoc flagelliforme FACHB-838</name>
    <dbReference type="NCBI Taxonomy" id="2692904"/>
    <lineage>
        <taxon>Bacteria</taxon>
        <taxon>Bacillati</taxon>
        <taxon>Cyanobacteriota</taxon>
        <taxon>Cyanophyceae</taxon>
        <taxon>Nostocales</taxon>
        <taxon>Nostocaceae</taxon>
        <taxon>Nostoc</taxon>
    </lineage>
</organism>
<evidence type="ECO:0000256" key="5">
    <source>
        <dbReference type="RuleBase" id="RU003512"/>
    </source>
</evidence>
<dbReference type="PANTHER" id="PTHR42953:SF1">
    <property type="entry name" value="METAL-BINDING PROTEIN HI_0362-RELATED"/>
    <property type="match status" value="1"/>
</dbReference>